<dbReference type="GO" id="GO:0005789">
    <property type="term" value="C:endoplasmic reticulum membrane"/>
    <property type="evidence" value="ECO:0007669"/>
    <property type="project" value="UniProtKB-SubCell"/>
</dbReference>
<dbReference type="Proteomes" id="UP001201163">
    <property type="component" value="Unassembled WGS sequence"/>
</dbReference>
<keyword evidence="3" id="KW-0256">Endoplasmic reticulum</keyword>
<evidence type="ECO:0000256" key="3">
    <source>
        <dbReference type="ARBA" id="ARBA00022824"/>
    </source>
</evidence>
<keyword evidence="2 6" id="KW-0812">Transmembrane</keyword>
<feature type="transmembrane region" description="Helical" evidence="6">
    <location>
        <begin position="55"/>
        <end position="76"/>
    </location>
</feature>
<dbReference type="Pfam" id="PF11779">
    <property type="entry name" value="SPT_ssu-like"/>
    <property type="match status" value="1"/>
</dbReference>
<comment type="caution">
    <text evidence="7">The sequence shown here is derived from an EMBL/GenBank/DDBJ whole genome shotgun (WGS) entry which is preliminary data.</text>
</comment>
<accession>A0AAD4LKW5</accession>
<gene>
    <name evidence="7" type="ORF">EDB92DRAFT_1842714</name>
</gene>
<sequence>MATTKRNDDSAPIFAKDLGLVYKPPSSSSRRFIWHCRMLFESTFALSMLEGWEKILVVTLMSVFWGLVITGIYRYLPYHLEFLYRRAVYYLLGTEQASAHDVGATVLSIKASRHIFTAEL</sequence>
<evidence type="ECO:0000256" key="4">
    <source>
        <dbReference type="ARBA" id="ARBA00022989"/>
    </source>
</evidence>
<comment type="subcellular location">
    <subcellularLocation>
        <location evidence="1">Endoplasmic reticulum membrane</location>
        <topology evidence="1">Multi-pass membrane protein</topology>
    </subcellularLocation>
</comment>
<name>A0AAD4LKW5_9AGAM</name>
<evidence type="ECO:0000256" key="6">
    <source>
        <dbReference type="SAM" id="Phobius"/>
    </source>
</evidence>
<evidence type="ECO:0000256" key="1">
    <source>
        <dbReference type="ARBA" id="ARBA00004477"/>
    </source>
</evidence>
<keyword evidence="8" id="KW-1185">Reference proteome</keyword>
<organism evidence="7 8">
    <name type="scientific">Lactarius akahatsu</name>
    <dbReference type="NCBI Taxonomy" id="416441"/>
    <lineage>
        <taxon>Eukaryota</taxon>
        <taxon>Fungi</taxon>
        <taxon>Dikarya</taxon>
        <taxon>Basidiomycota</taxon>
        <taxon>Agaricomycotina</taxon>
        <taxon>Agaricomycetes</taxon>
        <taxon>Russulales</taxon>
        <taxon>Russulaceae</taxon>
        <taxon>Lactarius</taxon>
    </lineage>
</organism>
<dbReference type="EMBL" id="JAKELL010000009">
    <property type="protein sequence ID" value="KAH8996216.1"/>
    <property type="molecule type" value="Genomic_DNA"/>
</dbReference>
<keyword evidence="5 6" id="KW-0472">Membrane</keyword>
<evidence type="ECO:0000256" key="5">
    <source>
        <dbReference type="ARBA" id="ARBA00023136"/>
    </source>
</evidence>
<keyword evidence="4 6" id="KW-1133">Transmembrane helix</keyword>
<evidence type="ECO:0000313" key="7">
    <source>
        <dbReference type="EMBL" id="KAH8996216.1"/>
    </source>
</evidence>
<evidence type="ECO:0000313" key="8">
    <source>
        <dbReference type="Proteomes" id="UP001201163"/>
    </source>
</evidence>
<dbReference type="AlphaFoldDB" id="A0AAD4LKW5"/>
<dbReference type="InterPro" id="IPR024512">
    <property type="entry name" value="Ser_palmitoyltrfase_ssu-like"/>
</dbReference>
<evidence type="ECO:0000256" key="2">
    <source>
        <dbReference type="ARBA" id="ARBA00022692"/>
    </source>
</evidence>
<proteinExistence type="predicted"/>
<protein>
    <submittedName>
        <fullName evidence="7">Uncharacterized protein</fullName>
    </submittedName>
</protein>
<reference evidence="7" key="1">
    <citation type="submission" date="2022-01" db="EMBL/GenBank/DDBJ databases">
        <title>Comparative genomics reveals a dynamic genome evolution in the ectomycorrhizal milk-cap (Lactarius) mushrooms.</title>
        <authorList>
            <consortium name="DOE Joint Genome Institute"/>
            <person name="Lebreton A."/>
            <person name="Tang N."/>
            <person name="Kuo A."/>
            <person name="LaButti K."/>
            <person name="Drula E."/>
            <person name="Barry K."/>
            <person name="Clum A."/>
            <person name="Lipzen A."/>
            <person name="Mousain D."/>
            <person name="Ng V."/>
            <person name="Wang R."/>
            <person name="Wang X."/>
            <person name="Dai Y."/>
            <person name="Henrissat B."/>
            <person name="Grigoriev I.V."/>
            <person name="Guerin-Laguette A."/>
            <person name="Yu F."/>
            <person name="Martin F.M."/>
        </authorList>
    </citation>
    <scope>NUCLEOTIDE SEQUENCE</scope>
    <source>
        <strain evidence="7">QP</strain>
    </source>
</reference>